<keyword evidence="8" id="KW-1185">Reference proteome</keyword>
<dbReference type="Pfam" id="PF17966">
    <property type="entry name" value="Muc_B2"/>
    <property type="match status" value="2"/>
</dbReference>
<accession>A0A437SVB9</accession>
<sequence length="827" mass="87973">MVILKLSLRTTADTYKLQAGDYTIENNSANVGDYIVKLTNTGFAHLNAGIAKYAGAGNVTLGEDNLKGQASFTIKQKDLTVTLDKKPNTIPGKTYDGDPATIDDNDAQLTADGLVIGESLNTANLTPSDYEWVDENGKKLDKIPTDAGTYYIALTQAGKDQLQKDNPNYNVSESGKFAYVISPKKVDVTVQGGQESTDTAINNGKFSLNVPAGVTIPNGMTYDFANGTPTESGVYQVALSPTSQTALKNANPNYTLNIKPGGKFTLDATVTFTFQDTDENNKQVGDVVTKTGVAGSIAKNLGLSVPAGYELATGESLPSDYTFGKTLQQTVFIKLTHIKKTIEHTDPVPEDGKTPTGKPIDGAHEDDLNQTITRTINVKNPDGTTDTTTQTAHIYRDASYDDVTGDVTYGTWSEDSTNWKKFTTPTIDGYTPSKETVPAITVKDGQKNVTIIITYSPVEQTGKISYQDKDGNEIGTSPLKGKTDEPIKVDPTKDVPAGWEIVPDQDIPKTVTATPDGIPTVIVKIQHKKVTVTPETPEGKIPTGKVPGDPAKTYPKLQDLTKKPTRTITIIKPDGTKGVVSQEVTFTRTATFDEVTGDVTYTDWKFKDSNASDTTKSQWDAYTPAAISGYTADPASVAAKAVSVDTGNVEITIIYKPIGGGGDDQPEGPDTPPATNPGPTEPGNGGQPTTAPTTPPVPGKPGDTTGKPSLPNVPGTTPGIKPKPELKPIKPIKTVKKSKITTKVQAEDTVRKNAPAKPNNVTDNAPLHMDQAAAPKGANVANVKKNALPQTGEKHEENSMGWLGSLLASLGLFSLIGAKKRKKRDAE</sequence>
<dbReference type="EMBL" id="RXIA01000011">
    <property type="protein sequence ID" value="RVU70883.1"/>
    <property type="molecule type" value="Genomic_DNA"/>
</dbReference>
<dbReference type="Pfam" id="PF00746">
    <property type="entry name" value="Gram_pos_anchor"/>
    <property type="match status" value="1"/>
</dbReference>
<feature type="region of interest" description="Disordered" evidence="5">
    <location>
        <begin position="533"/>
        <end position="555"/>
    </location>
</feature>
<comment type="caution">
    <text evidence="7">The sequence shown here is derived from an EMBL/GenBank/DDBJ whole genome shotgun (WGS) entry which is preliminary data.</text>
</comment>
<evidence type="ECO:0000256" key="5">
    <source>
        <dbReference type="SAM" id="MobiDB-lite"/>
    </source>
</evidence>
<dbReference type="InterPro" id="IPR041277">
    <property type="entry name" value="MBG_Lactobacillales"/>
</dbReference>
<reference evidence="7 8" key="1">
    <citation type="submission" date="2018-12" db="EMBL/GenBank/DDBJ databases">
        <authorList>
            <person name="Meng J."/>
        </authorList>
    </citation>
    <scope>NUCLEOTIDE SEQUENCE [LARGE SCALE GENOMIC DNA]</scope>
    <source>
        <strain evidence="7 8">HT111-2</strain>
    </source>
</reference>
<evidence type="ECO:0000256" key="2">
    <source>
        <dbReference type="ARBA" id="ARBA00022525"/>
    </source>
</evidence>
<feature type="domain" description="Gram-positive cocci surface proteins LPxTG" evidence="6">
    <location>
        <begin position="788"/>
        <end position="827"/>
    </location>
</feature>
<gene>
    <name evidence="7" type="ORF">EJK17_04830</name>
</gene>
<dbReference type="Gene3D" id="3.10.430.110">
    <property type="match status" value="2"/>
</dbReference>
<keyword evidence="4" id="KW-0572">Peptidoglycan-anchor</keyword>
<evidence type="ECO:0000256" key="3">
    <source>
        <dbReference type="ARBA" id="ARBA00022729"/>
    </source>
</evidence>
<organism evidence="7 8">
    <name type="scientific">Lactobacillus xujianguonis</name>
    <dbReference type="NCBI Taxonomy" id="2495899"/>
    <lineage>
        <taxon>Bacteria</taxon>
        <taxon>Bacillati</taxon>
        <taxon>Bacillota</taxon>
        <taxon>Bacilli</taxon>
        <taxon>Lactobacillales</taxon>
        <taxon>Lactobacillaceae</taxon>
        <taxon>Lactobacillus</taxon>
    </lineage>
</organism>
<dbReference type="NCBIfam" id="TIGR01167">
    <property type="entry name" value="LPXTG_anchor"/>
    <property type="match status" value="1"/>
</dbReference>
<dbReference type="Gene3D" id="2.60.40.4300">
    <property type="match status" value="2"/>
</dbReference>
<protein>
    <submittedName>
        <fullName evidence="7">LPXTG cell wall anchor domain-containing protein</fullName>
    </submittedName>
</protein>
<dbReference type="Pfam" id="PF17883">
    <property type="entry name" value="MBG"/>
    <property type="match status" value="3"/>
</dbReference>
<dbReference type="PROSITE" id="PS50847">
    <property type="entry name" value="GRAM_POS_ANCHORING"/>
    <property type="match status" value="1"/>
</dbReference>
<evidence type="ECO:0000256" key="1">
    <source>
        <dbReference type="ARBA" id="ARBA00022512"/>
    </source>
</evidence>
<evidence type="ECO:0000313" key="7">
    <source>
        <dbReference type="EMBL" id="RVU70883.1"/>
    </source>
</evidence>
<keyword evidence="2" id="KW-0964">Secreted</keyword>
<evidence type="ECO:0000259" key="6">
    <source>
        <dbReference type="PROSITE" id="PS50847"/>
    </source>
</evidence>
<dbReference type="Gene3D" id="3.10.20.320">
    <property type="entry name" value="Putative peptidoglycan bound protein (lpxtg motif)"/>
    <property type="match status" value="2"/>
</dbReference>
<dbReference type="Proteomes" id="UP000288291">
    <property type="component" value="Unassembled WGS sequence"/>
</dbReference>
<dbReference type="InterPro" id="IPR041495">
    <property type="entry name" value="Mub_B2"/>
</dbReference>
<dbReference type="InterPro" id="IPR019931">
    <property type="entry name" value="LPXTG_anchor"/>
</dbReference>
<feature type="compositionally biased region" description="Pro residues" evidence="5">
    <location>
        <begin position="669"/>
        <end position="680"/>
    </location>
</feature>
<proteinExistence type="predicted"/>
<feature type="compositionally biased region" description="Basic and acidic residues" evidence="5">
    <location>
        <begin position="481"/>
        <end position="493"/>
    </location>
</feature>
<feature type="region of interest" description="Disordered" evidence="5">
    <location>
        <begin position="345"/>
        <end position="366"/>
    </location>
</feature>
<keyword evidence="3" id="KW-0732">Signal</keyword>
<feature type="compositionally biased region" description="Low complexity" evidence="5">
    <location>
        <begin position="681"/>
        <end position="692"/>
    </location>
</feature>
<evidence type="ECO:0000313" key="8">
    <source>
        <dbReference type="Proteomes" id="UP000288291"/>
    </source>
</evidence>
<evidence type="ECO:0000256" key="4">
    <source>
        <dbReference type="ARBA" id="ARBA00023088"/>
    </source>
</evidence>
<dbReference type="AlphaFoldDB" id="A0A437SVB9"/>
<feature type="region of interest" description="Disordered" evidence="5">
    <location>
        <begin position="655"/>
        <end position="766"/>
    </location>
</feature>
<name>A0A437SVB9_9LACO</name>
<keyword evidence="1" id="KW-0134">Cell wall</keyword>
<feature type="region of interest" description="Disordered" evidence="5">
    <location>
        <begin position="465"/>
        <end position="496"/>
    </location>
</feature>